<comment type="caution">
    <text evidence="2">The sequence shown here is derived from an EMBL/GenBank/DDBJ whole genome shotgun (WGS) entry which is preliminary data.</text>
</comment>
<keyword evidence="3" id="KW-1185">Reference proteome</keyword>
<accession>A0AAD7AI31</accession>
<feature type="signal peptide" evidence="1">
    <location>
        <begin position="1"/>
        <end position="20"/>
    </location>
</feature>
<sequence length="115" mass="12019">MKFLSSTLATLSLSIIAALATPETSPAGALERRAQKCRVNADGARCRRTPSLSADAIGEFFVGDTPSFACFSIGDAVDGSTVWDRTTKTVGGSVVNCFISDTLIDLPCPGNLNEC</sequence>
<reference evidence="2" key="1">
    <citation type="submission" date="2023-03" db="EMBL/GenBank/DDBJ databases">
        <title>Massive genome expansion in bonnet fungi (Mycena s.s.) driven by repeated elements and novel gene families across ecological guilds.</title>
        <authorList>
            <consortium name="Lawrence Berkeley National Laboratory"/>
            <person name="Harder C.B."/>
            <person name="Miyauchi S."/>
            <person name="Viragh M."/>
            <person name="Kuo A."/>
            <person name="Thoen E."/>
            <person name="Andreopoulos B."/>
            <person name="Lu D."/>
            <person name="Skrede I."/>
            <person name="Drula E."/>
            <person name="Henrissat B."/>
            <person name="Morin E."/>
            <person name="Kohler A."/>
            <person name="Barry K."/>
            <person name="LaButti K."/>
            <person name="Morin E."/>
            <person name="Salamov A."/>
            <person name="Lipzen A."/>
            <person name="Mereny Z."/>
            <person name="Hegedus B."/>
            <person name="Baldrian P."/>
            <person name="Stursova M."/>
            <person name="Weitz H."/>
            <person name="Taylor A."/>
            <person name="Grigoriev I.V."/>
            <person name="Nagy L.G."/>
            <person name="Martin F."/>
            <person name="Kauserud H."/>
        </authorList>
    </citation>
    <scope>NUCLEOTIDE SEQUENCE</scope>
    <source>
        <strain evidence="2">CBHHK002</strain>
    </source>
</reference>
<evidence type="ECO:0000256" key="1">
    <source>
        <dbReference type="SAM" id="SignalP"/>
    </source>
</evidence>
<dbReference type="Proteomes" id="UP001218218">
    <property type="component" value="Unassembled WGS sequence"/>
</dbReference>
<dbReference type="AlphaFoldDB" id="A0AAD7AI31"/>
<evidence type="ECO:0000313" key="3">
    <source>
        <dbReference type="Proteomes" id="UP001218218"/>
    </source>
</evidence>
<feature type="chain" id="PRO_5042015498" evidence="1">
    <location>
        <begin position="21"/>
        <end position="115"/>
    </location>
</feature>
<name>A0AAD7AI31_9AGAR</name>
<organism evidence="2 3">
    <name type="scientific">Mycena albidolilacea</name>
    <dbReference type="NCBI Taxonomy" id="1033008"/>
    <lineage>
        <taxon>Eukaryota</taxon>
        <taxon>Fungi</taxon>
        <taxon>Dikarya</taxon>
        <taxon>Basidiomycota</taxon>
        <taxon>Agaricomycotina</taxon>
        <taxon>Agaricomycetes</taxon>
        <taxon>Agaricomycetidae</taxon>
        <taxon>Agaricales</taxon>
        <taxon>Marasmiineae</taxon>
        <taxon>Mycenaceae</taxon>
        <taxon>Mycena</taxon>
    </lineage>
</organism>
<evidence type="ECO:0000313" key="2">
    <source>
        <dbReference type="EMBL" id="KAJ7359381.1"/>
    </source>
</evidence>
<dbReference type="EMBL" id="JARIHO010000006">
    <property type="protein sequence ID" value="KAJ7359381.1"/>
    <property type="molecule type" value="Genomic_DNA"/>
</dbReference>
<proteinExistence type="predicted"/>
<keyword evidence="1" id="KW-0732">Signal</keyword>
<protein>
    <submittedName>
        <fullName evidence="2">Uncharacterized protein</fullName>
    </submittedName>
</protein>
<gene>
    <name evidence="2" type="ORF">DFH08DRAFT_801198</name>
</gene>